<protein>
    <submittedName>
        <fullName evidence="2">Molecular chaperone TorD</fullName>
    </submittedName>
</protein>
<dbReference type="Pfam" id="PF02613">
    <property type="entry name" value="Nitrate_red_del"/>
    <property type="match status" value="1"/>
</dbReference>
<comment type="caution">
    <text evidence="2">The sequence shown here is derived from an EMBL/GenBank/DDBJ whole genome shotgun (WGS) entry which is preliminary data.</text>
</comment>
<name>A0A369MMZ8_EGGLN</name>
<evidence type="ECO:0000256" key="1">
    <source>
        <dbReference type="ARBA" id="ARBA00023186"/>
    </source>
</evidence>
<sequence length="213" mass="23226">MAKEIPWKILSEAYAFIGNSLLKPMTMTSTVGLDPAFWEAFPSFDDEAVAEAVAACARYAEGAVQRAEAGEDEPQRAAVEYTKLFVGPPSPAAAPWETMYRGENVTVGFGQATFEMRELLREAGLEVRNVNNQYEDHLGIELLYLSSLCARADADAADAPVPESVADFIEKHPLSWVDAFRARIAEAAPDGYFVSLAGLARALLAWHAEALRV</sequence>
<keyword evidence="1" id="KW-0143">Chaperone</keyword>
<evidence type="ECO:0000313" key="2">
    <source>
        <dbReference type="EMBL" id="RDB72449.1"/>
    </source>
</evidence>
<gene>
    <name evidence="2" type="ORF">C1875_02970</name>
</gene>
<dbReference type="PANTHER" id="PTHR34227">
    <property type="entry name" value="CHAPERONE PROTEIN YCDY"/>
    <property type="match status" value="1"/>
</dbReference>
<evidence type="ECO:0000313" key="3">
    <source>
        <dbReference type="Proteomes" id="UP000253970"/>
    </source>
</evidence>
<dbReference type="SUPFAM" id="SSF89155">
    <property type="entry name" value="TorD-like"/>
    <property type="match status" value="1"/>
</dbReference>
<dbReference type="Proteomes" id="UP000253970">
    <property type="component" value="Unassembled WGS sequence"/>
</dbReference>
<dbReference type="RefSeq" id="WP_114532859.1">
    <property type="nucleotide sequence ID" value="NZ_CABHNG010000003.1"/>
</dbReference>
<accession>A0A369MMZ8</accession>
<dbReference type="InterPro" id="IPR020945">
    <property type="entry name" value="DMSO/NO3_reduct_chaperone"/>
</dbReference>
<dbReference type="PANTHER" id="PTHR34227:SF1">
    <property type="entry name" value="DIMETHYL SULFOXIDE REDUCTASE CHAPERONE-RELATED"/>
    <property type="match status" value="1"/>
</dbReference>
<dbReference type="AlphaFoldDB" id="A0A369MMZ8"/>
<reference evidence="2 3" key="1">
    <citation type="journal article" date="2018" name="Elife">
        <title>Discovery and characterization of a prevalent human gut bacterial enzyme sufficient for the inactivation of a family of plant toxins.</title>
        <authorList>
            <person name="Koppel N."/>
            <person name="Bisanz J.E."/>
            <person name="Pandelia M.E."/>
            <person name="Turnbaugh P.J."/>
            <person name="Balskus E.P."/>
        </authorList>
    </citation>
    <scope>NUCLEOTIDE SEQUENCE [LARGE SCALE GENOMIC DNA]</scope>
    <source>
        <strain evidence="2 3">W1 BHI 6</strain>
    </source>
</reference>
<dbReference type="Gene3D" id="1.10.3480.10">
    <property type="entry name" value="TorD-like"/>
    <property type="match status" value="1"/>
</dbReference>
<dbReference type="EMBL" id="PPTU01000003">
    <property type="protein sequence ID" value="RDB72449.1"/>
    <property type="molecule type" value="Genomic_DNA"/>
</dbReference>
<proteinExistence type="predicted"/>
<dbReference type="InterPro" id="IPR036411">
    <property type="entry name" value="TorD-like_sf"/>
</dbReference>
<dbReference type="InterPro" id="IPR050289">
    <property type="entry name" value="TorD/DmsD_chaperones"/>
</dbReference>
<organism evidence="2 3">
    <name type="scientific">Eggerthella lenta</name>
    <name type="common">Eubacterium lentum</name>
    <dbReference type="NCBI Taxonomy" id="84112"/>
    <lineage>
        <taxon>Bacteria</taxon>
        <taxon>Bacillati</taxon>
        <taxon>Actinomycetota</taxon>
        <taxon>Coriobacteriia</taxon>
        <taxon>Eggerthellales</taxon>
        <taxon>Eggerthellaceae</taxon>
        <taxon>Eggerthella</taxon>
    </lineage>
</organism>